<dbReference type="InterPro" id="IPR036397">
    <property type="entry name" value="RNaseH_sf"/>
</dbReference>
<keyword evidence="4" id="KW-1133">Transmembrane helix</keyword>
<evidence type="ECO:0000313" key="10">
    <source>
        <dbReference type="Proteomes" id="UP001159363"/>
    </source>
</evidence>
<keyword evidence="5" id="KW-0472">Membrane</keyword>
<reference evidence="9 10" key="1">
    <citation type="submission" date="2023-02" db="EMBL/GenBank/DDBJ databases">
        <title>LHISI_Scaffold_Assembly.</title>
        <authorList>
            <person name="Stuart O.P."/>
            <person name="Cleave R."/>
            <person name="Magrath M.J.L."/>
            <person name="Mikheyev A.S."/>
        </authorList>
    </citation>
    <scope>NUCLEOTIDE SEQUENCE [LARGE SCALE GENOMIC DNA]</scope>
    <source>
        <strain evidence="9">Daus_M_001</strain>
        <tissue evidence="9">Leg muscle</tissue>
    </source>
</reference>
<protein>
    <submittedName>
        <fullName evidence="9">Uncharacterized protein</fullName>
    </submittedName>
</protein>
<dbReference type="PANTHER" id="PTHR42643:SF24">
    <property type="entry name" value="IONOTROPIC RECEPTOR 60A"/>
    <property type="match status" value="1"/>
</dbReference>
<gene>
    <name evidence="9" type="ORF">PR048_029447</name>
</gene>
<dbReference type="PANTHER" id="PTHR42643">
    <property type="entry name" value="IONOTROPIC RECEPTOR 20A-RELATED"/>
    <property type="match status" value="1"/>
</dbReference>
<evidence type="ECO:0000256" key="7">
    <source>
        <dbReference type="ARBA" id="ARBA00023180"/>
    </source>
</evidence>
<evidence type="ECO:0000256" key="1">
    <source>
        <dbReference type="ARBA" id="ARBA00004651"/>
    </source>
</evidence>
<evidence type="ECO:0000256" key="5">
    <source>
        <dbReference type="ARBA" id="ARBA00023136"/>
    </source>
</evidence>
<keyword evidence="10" id="KW-1185">Reference proteome</keyword>
<organism evidence="9 10">
    <name type="scientific">Dryococelus australis</name>
    <dbReference type="NCBI Taxonomy" id="614101"/>
    <lineage>
        <taxon>Eukaryota</taxon>
        <taxon>Metazoa</taxon>
        <taxon>Ecdysozoa</taxon>
        <taxon>Arthropoda</taxon>
        <taxon>Hexapoda</taxon>
        <taxon>Insecta</taxon>
        <taxon>Pterygota</taxon>
        <taxon>Neoptera</taxon>
        <taxon>Polyneoptera</taxon>
        <taxon>Phasmatodea</taxon>
        <taxon>Verophasmatodea</taxon>
        <taxon>Anareolatae</taxon>
        <taxon>Phasmatidae</taxon>
        <taxon>Eurycanthinae</taxon>
        <taxon>Dryococelus</taxon>
    </lineage>
</organism>
<name>A0ABQ9GDE9_9NEOP</name>
<keyword evidence="2" id="KW-1003">Cell membrane</keyword>
<sequence length="717" mass="81637">MSTKQRSECKGGGNGRSRENPPTQRHRPERFPNAGNRDRPGRQSNPARLEQLRGQQWLKFLLLGREGVGGGVVVRLLASQLGRSGSTPSGVAPGPSTTPLVGGCFSGVFRFPRPCVPVMLHIHLASHLIGSQDRDVKSRPNLSSPFSTKCNSVPLNQSKNVNQKVSSHMCVWYFKHYLNYGEFKIVDTAVLKSSELKENVRNMNREYFNVYITSYRNDLIGCSEDKNFMLQQEMLPLKIYSQLTNATFRIIDKTNEHQIEEYEWDIFGKVFLSHIGNSEKSAYPFKQSCLIALVPKASRTPDYLNITLPFANQTWALHFCSMIVLMLLAKMFRSETSFILNALEMWRIALSGATAFRQTRFSLRFFTASCFYLSLLIINSYQSALSSYLTTPHFLPDINTMQELDRSGLFLTADLGDNTEGQELFIESLDFDNPNTFSLLKKFSPVENVCETIDMVAYYRNVSFVTVSHIANYYVKLSKYSENGYPLLHISRECLFVGLLVYEFPRISNHQEYLDTVISRIFEAGIARLVRSSEGEIRTGLWSCTSEDDGAFPRSGGMKPGDERPRARIATEFDLYFTAFGVGSLAFFRGSMNAEAYCNILDTGILPTLWRFLRNGPVDNARCHISRDTMQWYADNNVRRLDQPVQSPDLNPIEHLWDESDRRVRARQARPKSIAQLMEWLQEEWRRIPVDVLQTLVESMPDRVAAVIATRGGPTRF</sequence>
<feature type="region of interest" description="Disordered" evidence="8">
    <location>
        <begin position="1"/>
        <end position="45"/>
    </location>
</feature>
<evidence type="ECO:0000313" key="9">
    <source>
        <dbReference type="EMBL" id="KAJ8870425.1"/>
    </source>
</evidence>
<comment type="subcellular location">
    <subcellularLocation>
        <location evidence="1">Cell membrane</location>
        <topology evidence="1">Multi-pass membrane protein</topology>
    </subcellularLocation>
</comment>
<evidence type="ECO:0000256" key="6">
    <source>
        <dbReference type="ARBA" id="ARBA00023170"/>
    </source>
</evidence>
<evidence type="ECO:0000256" key="4">
    <source>
        <dbReference type="ARBA" id="ARBA00022989"/>
    </source>
</evidence>
<dbReference type="EMBL" id="JARBHB010000013">
    <property type="protein sequence ID" value="KAJ8870425.1"/>
    <property type="molecule type" value="Genomic_DNA"/>
</dbReference>
<evidence type="ECO:0000256" key="8">
    <source>
        <dbReference type="SAM" id="MobiDB-lite"/>
    </source>
</evidence>
<evidence type="ECO:0000256" key="2">
    <source>
        <dbReference type="ARBA" id="ARBA00022475"/>
    </source>
</evidence>
<proteinExistence type="predicted"/>
<keyword evidence="7" id="KW-0325">Glycoprotein</keyword>
<keyword evidence="3" id="KW-0812">Transmembrane</keyword>
<keyword evidence="6" id="KW-0675">Receptor</keyword>
<evidence type="ECO:0000256" key="3">
    <source>
        <dbReference type="ARBA" id="ARBA00022692"/>
    </source>
</evidence>
<comment type="caution">
    <text evidence="9">The sequence shown here is derived from an EMBL/GenBank/DDBJ whole genome shotgun (WGS) entry which is preliminary data.</text>
</comment>
<dbReference type="InterPro" id="IPR052192">
    <property type="entry name" value="Insect_Ionotropic_Sensory_Rcpt"/>
</dbReference>
<dbReference type="Gene3D" id="3.30.420.10">
    <property type="entry name" value="Ribonuclease H-like superfamily/Ribonuclease H"/>
    <property type="match status" value="1"/>
</dbReference>
<accession>A0ABQ9GDE9</accession>
<dbReference type="Proteomes" id="UP001159363">
    <property type="component" value="Chromosome 12"/>
</dbReference>